<sequence length="404" mass="43172">MLRISAMFAAASAIALATPAFAAPGDPIVLADGINFDLQVATRLRYEMAEQANQPDSADAVTFRARVGGELAVHGLKLLVEGEGTAALGTRYNDTLPGNGAEPYPVVADPENFELNRAQLSYVVNGNGLTVGRQRINYGNQRFVGSVGWRQNEQTFDAVRGQAKIGPLTADATFAISQRTIFGSDSPNAEFDGDLFMGNAMLDLPAVDITAFAVLLDYETRHAFSSNTIGLSASAGFPLGSAVTLAANATFASQSEAGSNPVDYRAQYIQGELGLTFSGFTLSLNYEELGSDGGRAGFQTPLATLHAFQGWADVFLTTPANGVRDTYATLRRQFAVPGLGNVSAFVAYHEFESDFGNVDYGSEWNASLGFRVGPVNLLAKYANYRADSFGVNTQKLWLQAEWGF</sequence>
<comment type="caution">
    <text evidence="3">The sequence shown here is derived from an EMBL/GenBank/DDBJ whole genome shotgun (WGS) entry which is preliminary data.</text>
</comment>
<evidence type="ECO:0000259" key="2">
    <source>
        <dbReference type="Pfam" id="PF13372"/>
    </source>
</evidence>
<keyword evidence="4" id="KW-1185">Reference proteome</keyword>
<dbReference type="RefSeq" id="WP_336918860.1">
    <property type="nucleotide sequence ID" value="NZ_JBANRN010000006.1"/>
</dbReference>
<dbReference type="Pfam" id="PF13372">
    <property type="entry name" value="Alginate_exp"/>
    <property type="match status" value="1"/>
</dbReference>
<dbReference type="Gene3D" id="2.40.160.10">
    <property type="entry name" value="Porin"/>
    <property type="match status" value="1"/>
</dbReference>
<feature type="signal peptide" evidence="1">
    <location>
        <begin position="1"/>
        <end position="22"/>
    </location>
</feature>
<evidence type="ECO:0000256" key="1">
    <source>
        <dbReference type="SAM" id="SignalP"/>
    </source>
</evidence>
<dbReference type="InterPro" id="IPR025388">
    <property type="entry name" value="Alginate_export_dom"/>
</dbReference>
<dbReference type="EMBL" id="JBHRSU010000035">
    <property type="protein sequence ID" value="MFC3101711.1"/>
    <property type="molecule type" value="Genomic_DNA"/>
</dbReference>
<name>A0ABV7EIJ1_9SPHN</name>
<keyword evidence="1" id="KW-0732">Signal</keyword>
<dbReference type="InterPro" id="IPR023614">
    <property type="entry name" value="Porin_dom_sf"/>
</dbReference>
<protein>
    <submittedName>
        <fullName evidence="3">Alginate export family protein</fullName>
    </submittedName>
</protein>
<reference evidence="4" key="1">
    <citation type="journal article" date="2019" name="Int. J. Syst. Evol. Microbiol.">
        <title>The Global Catalogue of Microorganisms (GCM) 10K type strain sequencing project: providing services to taxonomists for standard genome sequencing and annotation.</title>
        <authorList>
            <consortium name="The Broad Institute Genomics Platform"/>
            <consortium name="The Broad Institute Genome Sequencing Center for Infectious Disease"/>
            <person name="Wu L."/>
            <person name="Ma J."/>
        </authorList>
    </citation>
    <scope>NUCLEOTIDE SEQUENCE [LARGE SCALE GENOMIC DNA]</scope>
    <source>
        <strain evidence="4">KCTC 52606</strain>
    </source>
</reference>
<evidence type="ECO:0000313" key="4">
    <source>
        <dbReference type="Proteomes" id="UP001595378"/>
    </source>
</evidence>
<organism evidence="3 4">
    <name type="scientific">Alteraurantiacibacter lauratis</name>
    <dbReference type="NCBI Taxonomy" id="2054627"/>
    <lineage>
        <taxon>Bacteria</taxon>
        <taxon>Pseudomonadati</taxon>
        <taxon>Pseudomonadota</taxon>
        <taxon>Alphaproteobacteria</taxon>
        <taxon>Sphingomonadales</taxon>
        <taxon>Erythrobacteraceae</taxon>
        <taxon>Alteraurantiacibacter</taxon>
    </lineage>
</organism>
<dbReference type="Proteomes" id="UP001595378">
    <property type="component" value="Unassembled WGS sequence"/>
</dbReference>
<evidence type="ECO:0000313" key="3">
    <source>
        <dbReference type="EMBL" id="MFC3101711.1"/>
    </source>
</evidence>
<feature type="chain" id="PRO_5046594820" evidence="1">
    <location>
        <begin position="23"/>
        <end position="404"/>
    </location>
</feature>
<accession>A0ABV7EIJ1</accession>
<feature type="domain" description="Alginate export" evidence="2">
    <location>
        <begin position="64"/>
        <end position="173"/>
    </location>
</feature>
<gene>
    <name evidence="3" type="ORF">ACFODK_12505</name>
</gene>
<proteinExistence type="predicted"/>